<evidence type="ECO:0000259" key="2">
    <source>
        <dbReference type="Pfam" id="PF09992"/>
    </source>
</evidence>
<dbReference type="OrthoDB" id="5524782at2"/>
<proteinExistence type="predicted"/>
<evidence type="ECO:0000256" key="1">
    <source>
        <dbReference type="SAM" id="SignalP"/>
    </source>
</evidence>
<evidence type="ECO:0000313" key="3">
    <source>
        <dbReference type="EMBL" id="ADK82876.1"/>
    </source>
</evidence>
<dbReference type="KEGG" id="ssm:Spirs_3790"/>
<dbReference type="PROSITE" id="PS51257">
    <property type="entry name" value="PROKAR_LIPOPROTEIN"/>
    <property type="match status" value="1"/>
</dbReference>
<keyword evidence="1" id="KW-0732">Signal</keyword>
<dbReference type="Pfam" id="PF09992">
    <property type="entry name" value="NAGPA"/>
    <property type="match status" value="1"/>
</dbReference>
<dbReference type="InterPro" id="IPR018711">
    <property type="entry name" value="NAGPA"/>
</dbReference>
<protein>
    <recommendedName>
        <fullName evidence="2">Phosphodiester glycosidase domain-containing protein</fullName>
    </recommendedName>
</protein>
<dbReference type="AlphaFoldDB" id="E1R821"/>
<feature type="chain" id="PRO_5003150762" description="Phosphodiester glycosidase domain-containing protein" evidence="1">
    <location>
        <begin position="25"/>
        <end position="280"/>
    </location>
</feature>
<name>E1R821_SEDSS</name>
<feature type="signal peptide" evidence="1">
    <location>
        <begin position="1"/>
        <end position="24"/>
    </location>
</feature>
<gene>
    <name evidence="3" type="ordered locus">Spirs_3790</name>
</gene>
<keyword evidence="4" id="KW-1185">Reference proteome</keyword>
<evidence type="ECO:0000313" key="4">
    <source>
        <dbReference type="Proteomes" id="UP000002318"/>
    </source>
</evidence>
<feature type="domain" description="Phosphodiester glycosidase" evidence="2">
    <location>
        <begin position="102"/>
        <end position="275"/>
    </location>
</feature>
<organism evidence="3 4">
    <name type="scientific">Sediminispirochaeta smaragdinae (strain DSM 11293 / JCM 15392 / SEBR 4228)</name>
    <name type="common">Spirochaeta smaragdinae</name>
    <dbReference type="NCBI Taxonomy" id="573413"/>
    <lineage>
        <taxon>Bacteria</taxon>
        <taxon>Pseudomonadati</taxon>
        <taxon>Spirochaetota</taxon>
        <taxon>Spirochaetia</taxon>
        <taxon>Spirochaetales</taxon>
        <taxon>Spirochaetaceae</taxon>
        <taxon>Sediminispirochaeta</taxon>
    </lineage>
</organism>
<accession>E1R821</accession>
<sequence length="280" mass="29596">MMRRGCTTALLVCLLLLSSCASFSGRPKEVGLPQDLPLLSSARSLGTGVSYLSYQGKKGFPPFHLLIIVPSQGAQVLPLAPFPHGTDVAKAFRSALSQRPEAVAAFTGAPFVSVGGAGSKRLEAIGSWLVDGREYGARQRQWGVLFRDETGYGIVSAGGDVPDHPHWLVGTYLPILKSGDTIGIHGRRHARTAFGIGGSKASASLFVLVVEGDSLFQPGLTSRETAGILSHYGATEGINLDGGDAAAIAFIDDGGKKALHYYRGKRRRLPCYFIVLSGQG</sequence>
<dbReference type="EMBL" id="CP002116">
    <property type="protein sequence ID" value="ADK82876.1"/>
    <property type="molecule type" value="Genomic_DNA"/>
</dbReference>
<dbReference type="STRING" id="573413.Spirs_3790"/>
<dbReference type="Proteomes" id="UP000002318">
    <property type="component" value="Chromosome"/>
</dbReference>
<dbReference type="HOGENOM" id="CLU_993611_0_0_12"/>
<reference evidence="3 4" key="1">
    <citation type="journal article" date="2010" name="Stand. Genomic Sci.">
        <title>Complete genome sequence of Spirochaeta smaragdinae type strain (SEBR 4228).</title>
        <authorList>
            <person name="Mavromatis K."/>
            <person name="Yasawong M."/>
            <person name="Chertkov O."/>
            <person name="Lapidus A."/>
            <person name="Lucas S."/>
            <person name="Nolan M."/>
            <person name="Del Rio T.G."/>
            <person name="Tice H."/>
            <person name="Cheng J.F."/>
            <person name="Pitluck S."/>
            <person name="Liolios K."/>
            <person name="Ivanova N."/>
            <person name="Tapia R."/>
            <person name="Han C."/>
            <person name="Bruce D."/>
            <person name="Goodwin L."/>
            <person name="Pati A."/>
            <person name="Chen A."/>
            <person name="Palaniappan K."/>
            <person name="Land M."/>
            <person name="Hauser L."/>
            <person name="Chang Y.J."/>
            <person name="Jeffries C.D."/>
            <person name="Detter J.C."/>
            <person name="Rohde M."/>
            <person name="Brambilla E."/>
            <person name="Spring S."/>
            <person name="Goker M."/>
            <person name="Sikorski J."/>
            <person name="Woyke T."/>
            <person name="Bristow J."/>
            <person name="Eisen J.A."/>
            <person name="Markowitz V."/>
            <person name="Hugenholtz P."/>
            <person name="Klenk H.P."/>
            <person name="Kyrpides N.C."/>
        </authorList>
    </citation>
    <scope>NUCLEOTIDE SEQUENCE [LARGE SCALE GENOMIC DNA]</scope>
    <source>
        <strain evidence="4">DSM 11293 / JCM 15392 / SEBR 4228</strain>
    </source>
</reference>
<dbReference type="RefSeq" id="WP_013256335.1">
    <property type="nucleotide sequence ID" value="NC_014364.1"/>
</dbReference>